<dbReference type="RefSeq" id="WP_013041983.1">
    <property type="nucleotide sequence ID" value="NC_014008.1"/>
</dbReference>
<protein>
    <submittedName>
        <fullName evidence="7">Sulfatase</fullName>
    </submittedName>
</protein>
<proteinExistence type="inferred from homology"/>
<feature type="chain" id="PRO_5003070797" evidence="5">
    <location>
        <begin position="20"/>
        <end position="490"/>
    </location>
</feature>
<name>D5ELT2_CORAD</name>
<dbReference type="STRING" id="583355.Caka_0231"/>
<evidence type="ECO:0000256" key="2">
    <source>
        <dbReference type="ARBA" id="ARBA00022723"/>
    </source>
</evidence>
<dbReference type="Pfam" id="PF00884">
    <property type="entry name" value="Sulfatase"/>
    <property type="match status" value="1"/>
</dbReference>
<dbReference type="InterPro" id="IPR000917">
    <property type="entry name" value="Sulfatase_N"/>
</dbReference>
<keyword evidence="8" id="KW-1185">Reference proteome</keyword>
<dbReference type="InterPro" id="IPR050738">
    <property type="entry name" value="Sulfatase"/>
</dbReference>
<dbReference type="Gene3D" id="3.40.720.10">
    <property type="entry name" value="Alkaline Phosphatase, subunit A"/>
    <property type="match status" value="1"/>
</dbReference>
<dbReference type="HOGENOM" id="CLU_006332_10_4_0"/>
<evidence type="ECO:0000313" key="7">
    <source>
        <dbReference type="EMBL" id="ADE53257.1"/>
    </source>
</evidence>
<keyword evidence="3" id="KW-0378">Hydrolase</keyword>
<evidence type="ECO:0000256" key="4">
    <source>
        <dbReference type="ARBA" id="ARBA00022837"/>
    </source>
</evidence>
<dbReference type="PROSITE" id="PS00149">
    <property type="entry name" value="SULFATASE_2"/>
    <property type="match status" value="1"/>
</dbReference>
<dbReference type="Gene3D" id="3.30.1120.10">
    <property type="match status" value="1"/>
</dbReference>
<evidence type="ECO:0000256" key="1">
    <source>
        <dbReference type="ARBA" id="ARBA00008779"/>
    </source>
</evidence>
<dbReference type="EMBL" id="CP001998">
    <property type="protein sequence ID" value="ADE53257.1"/>
    <property type="molecule type" value="Genomic_DNA"/>
</dbReference>
<sequence length="490" mass="54998">MKTSFLFALSLALSSLLCADNRPNFIFIVADDLGYGDLGFNGSKVVETPTLDRLAHNGVIFQNGYVTHPYCGPSRAGLITGRYQARFGMEINLTYSPFDLHQGLPLDEKTFAERVRPAGYRTGMIGKWHLGASEPFHPNSRGFDYFYGFLSGGHDYFPEMVNTHPKLLLPNGKPHYSHNEGCTQPLLRNKNAAEFNEYLTTALSKDAARFVSDSEKPFLLYLAYNAPHGPLHAPKELVEKYSKLEKDKRRATYLAMIDSMDQGIGLIVEALEQSGKLDNTLIFFMSDNGGVQSKPGHEYETWADNGPFRNGKGSMREGGSHVPFIAHWPKGFPQGITYPHPVSSLDLTATAVELSGGDATGKPLDGVNLTPFVNGIDKGYPHEALFWRTNNGVSWCVRTPQAKFFLESHGATEPEMYDMIKDPYETNNIIDERPEQRQQLAKLWNEWNAQNEACYLLQAGNYQKKRLQMYEQLNKDLKARGQKIQPLVVE</sequence>
<feature type="domain" description="Sulfatase N-terminal" evidence="6">
    <location>
        <begin position="23"/>
        <end position="356"/>
    </location>
</feature>
<evidence type="ECO:0000313" key="8">
    <source>
        <dbReference type="Proteomes" id="UP000000925"/>
    </source>
</evidence>
<dbReference type="GO" id="GO:0004065">
    <property type="term" value="F:arylsulfatase activity"/>
    <property type="evidence" value="ECO:0007669"/>
    <property type="project" value="TreeGrafter"/>
</dbReference>
<dbReference type="InterPro" id="IPR024607">
    <property type="entry name" value="Sulfatase_CS"/>
</dbReference>
<organism evidence="7 8">
    <name type="scientific">Coraliomargarita akajimensis (strain DSM 45221 / IAM 15411 / JCM 23193 / KCTC 12865 / 04OKA010-24)</name>
    <dbReference type="NCBI Taxonomy" id="583355"/>
    <lineage>
        <taxon>Bacteria</taxon>
        <taxon>Pseudomonadati</taxon>
        <taxon>Verrucomicrobiota</taxon>
        <taxon>Opitutia</taxon>
        <taxon>Puniceicoccales</taxon>
        <taxon>Coraliomargaritaceae</taxon>
        <taxon>Coraliomargarita</taxon>
    </lineage>
</organism>
<dbReference type="SUPFAM" id="SSF53649">
    <property type="entry name" value="Alkaline phosphatase-like"/>
    <property type="match status" value="1"/>
</dbReference>
<dbReference type="eggNOG" id="COG3119">
    <property type="taxonomic scope" value="Bacteria"/>
</dbReference>
<evidence type="ECO:0000259" key="6">
    <source>
        <dbReference type="Pfam" id="PF00884"/>
    </source>
</evidence>
<dbReference type="OrthoDB" id="9803751at2"/>
<keyword evidence="4" id="KW-0106">Calcium</keyword>
<gene>
    <name evidence="7" type="ordered locus">Caka_0231</name>
</gene>
<comment type="similarity">
    <text evidence="1">Belongs to the sulfatase family.</text>
</comment>
<dbReference type="AlphaFoldDB" id="D5ELT2"/>
<evidence type="ECO:0000256" key="3">
    <source>
        <dbReference type="ARBA" id="ARBA00022801"/>
    </source>
</evidence>
<keyword evidence="2" id="KW-0479">Metal-binding</keyword>
<dbReference type="GO" id="GO:0046872">
    <property type="term" value="F:metal ion binding"/>
    <property type="evidence" value="ECO:0007669"/>
    <property type="project" value="UniProtKB-KW"/>
</dbReference>
<dbReference type="Proteomes" id="UP000000925">
    <property type="component" value="Chromosome"/>
</dbReference>
<dbReference type="PANTHER" id="PTHR42693:SF53">
    <property type="entry name" value="ENDO-4-O-SULFATASE"/>
    <property type="match status" value="1"/>
</dbReference>
<reference evidence="7 8" key="1">
    <citation type="journal article" date="2010" name="Stand. Genomic Sci.">
        <title>Complete genome sequence of Coraliomargarita akajimensis type strain (04OKA010-24).</title>
        <authorList>
            <person name="Mavromatis K."/>
            <person name="Abt B."/>
            <person name="Brambilla E."/>
            <person name="Lapidus A."/>
            <person name="Copeland A."/>
            <person name="Deshpande S."/>
            <person name="Nolan M."/>
            <person name="Lucas S."/>
            <person name="Tice H."/>
            <person name="Cheng J.F."/>
            <person name="Han C."/>
            <person name="Detter J.C."/>
            <person name="Woyke T."/>
            <person name="Goodwin L."/>
            <person name="Pitluck S."/>
            <person name="Held B."/>
            <person name="Brettin T."/>
            <person name="Tapia R."/>
            <person name="Ivanova N."/>
            <person name="Mikhailova N."/>
            <person name="Pati A."/>
            <person name="Liolios K."/>
            <person name="Chen A."/>
            <person name="Palaniappan K."/>
            <person name="Land M."/>
            <person name="Hauser L."/>
            <person name="Chang Y.J."/>
            <person name="Jeffries C.D."/>
            <person name="Rohde M."/>
            <person name="Goker M."/>
            <person name="Bristow J."/>
            <person name="Eisen J.A."/>
            <person name="Markowitz V."/>
            <person name="Hugenholtz P."/>
            <person name="Klenk H.P."/>
            <person name="Kyrpides N.C."/>
        </authorList>
    </citation>
    <scope>NUCLEOTIDE SEQUENCE [LARGE SCALE GENOMIC DNA]</scope>
    <source>
        <strain evidence="8">DSM 45221 / IAM 15411 / JCM 23193 / KCTC 12865</strain>
    </source>
</reference>
<accession>D5ELT2</accession>
<dbReference type="InterPro" id="IPR017850">
    <property type="entry name" value="Alkaline_phosphatase_core_sf"/>
</dbReference>
<evidence type="ECO:0000256" key="5">
    <source>
        <dbReference type="SAM" id="SignalP"/>
    </source>
</evidence>
<keyword evidence="5" id="KW-0732">Signal</keyword>
<dbReference type="KEGG" id="caa:Caka_0231"/>
<dbReference type="PANTHER" id="PTHR42693">
    <property type="entry name" value="ARYLSULFATASE FAMILY MEMBER"/>
    <property type="match status" value="1"/>
</dbReference>
<feature type="signal peptide" evidence="5">
    <location>
        <begin position="1"/>
        <end position="19"/>
    </location>
</feature>